<gene>
    <name evidence="7" type="ORF">FHU38_002839</name>
</gene>
<evidence type="ECO:0000256" key="4">
    <source>
        <dbReference type="ARBA" id="ARBA00023136"/>
    </source>
</evidence>
<evidence type="ECO:0000256" key="3">
    <source>
        <dbReference type="ARBA" id="ARBA00022989"/>
    </source>
</evidence>
<dbReference type="RefSeq" id="WP_167171341.1">
    <property type="nucleotide sequence ID" value="NZ_JAAOYM010000001.1"/>
</dbReference>
<comment type="subcellular location">
    <subcellularLocation>
        <location evidence="1">Endomembrane system</location>
        <topology evidence="1">Multi-pass membrane protein</topology>
    </subcellularLocation>
</comment>
<keyword evidence="8" id="KW-1185">Reference proteome</keyword>
<evidence type="ECO:0000259" key="6">
    <source>
        <dbReference type="Pfam" id="PF06803"/>
    </source>
</evidence>
<dbReference type="AlphaFoldDB" id="A0A7X5UQW8"/>
<dbReference type="InterPro" id="IPR010652">
    <property type="entry name" value="DUF1232"/>
</dbReference>
<feature type="domain" description="DUF1232" evidence="6">
    <location>
        <begin position="65"/>
        <end position="99"/>
    </location>
</feature>
<evidence type="ECO:0000313" key="7">
    <source>
        <dbReference type="EMBL" id="NIJ12495.1"/>
    </source>
</evidence>
<evidence type="ECO:0000256" key="1">
    <source>
        <dbReference type="ARBA" id="ARBA00004127"/>
    </source>
</evidence>
<proteinExistence type="predicted"/>
<keyword evidence="4 5" id="KW-0472">Membrane</keyword>
<protein>
    <submittedName>
        <fullName evidence="7">Uncharacterized membrane protein YkvA (DUF1232 family)</fullName>
    </submittedName>
</protein>
<sequence>MTDFWWGPLVVSAAALVVVWLALVVALVVANPRGRSLSEAMRLLPDLLRLVRRLATDRELPLGVRLRLWLLLAYLALPIDLVPDFIPVLGHADDAIVVTVVLRSTARRAGSPALARHWPGTAAGFSTLCRLTGLKEP</sequence>
<organism evidence="7 8">
    <name type="scientific">Saccharomonospora amisosensis</name>
    <dbReference type="NCBI Taxonomy" id="1128677"/>
    <lineage>
        <taxon>Bacteria</taxon>
        <taxon>Bacillati</taxon>
        <taxon>Actinomycetota</taxon>
        <taxon>Actinomycetes</taxon>
        <taxon>Pseudonocardiales</taxon>
        <taxon>Pseudonocardiaceae</taxon>
        <taxon>Saccharomonospora</taxon>
    </lineage>
</organism>
<dbReference type="EMBL" id="JAAOYM010000001">
    <property type="protein sequence ID" value="NIJ12495.1"/>
    <property type="molecule type" value="Genomic_DNA"/>
</dbReference>
<feature type="transmembrane region" description="Helical" evidence="5">
    <location>
        <begin position="6"/>
        <end position="30"/>
    </location>
</feature>
<reference evidence="7 8" key="1">
    <citation type="submission" date="2020-03" db="EMBL/GenBank/DDBJ databases">
        <title>Sequencing the genomes of 1000 actinobacteria strains.</title>
        <authorList>
            <person name="Klenk H.-P."/>
        </authorList>
    </citation>
    <scope>NUCLEOTIDE SEQUENCE [LARGE SCALE GENOMIC DNA]</scope>
    <source>
        <strain evidence="7 8">DSM 45685</strain>
    </source>
</reference>
<comment type="caution">
    <text evidence="7">The sequence shown here is derived from an EMBL/GenBank/DDBJ whole genome shotgun (WGS) entry which is preliminary data.</text>
</comment>
<keyword evidence="2 5" id="KW-0812">Transmembrane</keyword>
<name>A0A7X5UQW8_9PSEU</name>
<dbReference type="Proteomes" id="UP000545493">
    <property type="component" value="Unassembled WGS sequence"/>
</dbReference>
<evidence type="ECO:0000256" key="5">
    <source>
        <dbReference type="SAM" id="Phobius"/>
    </source>
</evidence>
<evidence type="ECO:0000256" key="2">
    <source>
        <dbReference type="ARBA" id="ARBA00022692"/>
    </source>
</evidence>
<accession>A0A7X5UQW8</accession>
<dbReference type="GO" id="GO:0012505">
    <property type="term" value="C:endomembrane system"/>
    <property type="evidence" value="ECO:0007669"/>
    <property type="project" value="UniProtKB-SubCell"/>
</dbReference>
<evidence type="ECO:0000313" key="8">
    <source>
        <dbReference type="Proteomes" id="UP000545493"/>
    </source>
</evidence>
<dbReference type="Pfam" id="PF06803">
    <property type="entry name" value="DUF1232"/>
    <property type="match status" value="1"/>
</dbReference>
<keyword evidence="3 5" id="KW-1133">Transmembrane helix</keyword>